<dbReference type="Gene3D" id="2.60.40.200">
    <property type="entry name" value="Superoxide dismutase, copper/zinc binding domain"/>
    <property type="match status" value="1"/>
</dbReference>
<dbReference type="PROSITE" id="PS00087">
    <property type="entry name" value="SOD_CU_ZN_1"/>
    <property type="match status" value="1"/>
</dbReference>
<accession>A0A336NF31</accession>
<reference evidence="5 6" key="1">
    <citation type="submission" date="2018-06" db="EMBL/GenBank/DDBJ databases">
        <authorList>
            <consortium name="Pathogen Informatics"/>
            <person name="Doyle S."/>
        </authorList>
    </citation>
    <scope>NUCLEOTIDE SEQUENCE [LARGE SCALE GENOMIC DNA]</scope>
    <source>
        <strain evidence="5 6">NCTC12860</strain>
    </source>
</reference>
<dbReference type="InterPro" id="IPR001424">
    <property type="entry name" value="SOD_Cu_Zn_dom"/>
</dbReference>
<evidence type="ECO:0000313" key="5">
    <source>
        <dbReference type="EMBL" id="SSZ40787.1"/>
    </source>
</evidence>
<evidence type="ECO:0000313" key="6">
    <source>
        <dbReference type="Proteomes" id="UP000253846"/>
    </source>
</evidence>
<dbReference type="InterPro" id="IPR024134">
    <property type="entry name" value="SOD_Cu/Zn_/chaperone"/>
</dbReference>
<organism evidence="5 6">
    <name type="scientific">Bartonella grahamii</name>
    <dbReference type="NCBI Taxonomy" id="33045"/>
    <lineage>
        <taxon>Bacteria</taxon>
        <taxon>Pseudomonadati</taxon>
        <taxon>Pseudomonadota</taxon>
        <taxon>Alphaproteobacteria</taxon>
        <taxon>Hyphomicrobiales</taxon>
        <taxon>Bartonellaceae</taxon>
        <taxon>Bartonella</taxon>
    </lineage>
</organism>
<dbReference type="PROSITE" id="PS00332">
    <property type="entry name" value="SOD_CU_ZN_2"/>
    <property type="match status" value="1"/>
</dbReference>
<dbReference type="Pfam" id="PF00080">
    <property type="entry name" value="Sod_Cu"/>
    <property type="match status" value="1"/>
</dbReference>
<protein>
    <recommendedName>
        <fullName evidence="2">Superoxide dismutase [Cu-Zn]</fullName>
        <ecNumber evidence="2">1.15.1.1</ecNumber>
    </recommendedName>
</protein>
<gene>
    <name evidence="5" type="primary">sodC1</name>
    <name evidence="5" type="ORF">NCTC12860_01946</name>
</gene>
<evidence type="ECO:0000256" key="2">
    <source>
        <dbReference type="RuleBase" id="RU000393"/>
    </source>
</evidence>
<comment type="cofactor">
    <cofactor evidence="2">
        <name>Cu cation</name>
        <dbReference type="ChEBI" id="CHEBI:23378"/>
    </cofactor>
    <text evidence="2">Binds 1 copper ion per subunit.</text>
</comment>
<dbReference type="EC" id="1.15.1.1" evidence="2"/>
<keyword evidence="2" id="KW-0862">Zinc</keyword>
<sequence length="175" mass="18809">MKKILLSLLIFMAFLIHKNSALAQSTEVNIYKLEDNNSKKAIGSIKIEENTYGLIFIPNLSTLSEGMHGFHVHVNPSCDTKDGIIGGSAGGHYDPEHTGKHLGPYNVNGHLGDLPALYVDKQGYAMMSVLAPRLKKISEIKGHSLVIHLGADNQSDKPLPLGGGGARLACGIIEK</sequence>
<proteinExistence type="inferred from homology"/>
<dbReference type="AlphaFoldDB" id="A0A336NF31"/>
<comment type="catalytic activity">
    <reaction evidence="2">
        <text>2 superoxide + 2 H(+) = H2O2 + O2</text>
        <dbReference type="Rhea" id="RHEA:20696"/>
        <dbReference type="ChEBI" id="CHEBI:15378"/>
        <dbReference type="ChEBI" id="CHEBI:15379"/>
        <dbReference type="ChEBI" id="CHEBI:16240"/>
        <dbReference type="ChEBI" id="CHEBI:18421"/>
        <dbReference type="EC" id="1.15.1.1"/>
    </reaction>
</comment>
<comment type="similarity">
    <text evidence="1 2">Belongs to the Cu-Zn superoxide dismutase family.</text>
</comment>
<dbReference type="OMA" id="HVNPSCD"/>
<dbReference type="InterPro" id="IPR036423">
    <property type="entry name" value="SOD-like_Cu/Zn_dom_sf"/>
</dbReference>
<keyword evidence="2" id="KW-0186">Copper</keyword>
<keyword evidence="2 5" id="KW-0560">Oxidoreductase</keyword>
<keyword evidence="3" id="KW-0732">Signal</keyword>
<dbReference type="PANTHER" id="PTHR10003">
    <property type="entry name" value="SUPEROXIDE DISMUTASE CU-ZN -RELATED"/>
    <property type="match status" value="1"/>
</dbReference>
<feature type="domain" description="Superoxide dismutase copper/zinc binding" evidence="4">
    <location>
        <begin position="43"/>
        <end position="173"/>
    </location>
</feature>
<feature type="signal peptide" evidence="3">
    <location>
        <begin position="1"/>
        <end position="23"/>
    </location>
</feature>
<keyword evidence="2" id="KW-0479">Metal-binding</keyword>
<dbReference type="CDD" id="cd00305">
    <property type="entry name" value="Cu-Zn_Superoxide_Dismutase"/>
    <property type="match status" value="1"/>
</dbReference>
<dbReference type="RefSeq" id="WP_015856387.1">
    <property type="nucleotide sequence ID" value="NZ_CACVBG010000003.1"/>
</dbReference>
<dbReference type="GO" id="GO:0005507">
    <property type="term" value="F:copper ion binding"/>
    <property type="evidence" value="ECO:0007669"/>
    <property type="project" value="InterPro"/>
</dbReference>
<dbReference type="InterPro" id="IPR018152">
    <property type="entry name" value="SOD_Cu/Zn_BS"/>
</dbReference>
<comment type="cofactor">
    <cofactor evidence="2">
        <name>Zn(2+)</name>
        <dbReference type="ChEBI" id="CHEBI:29105"/>
    </cofactor>
    <text evidence="2">Binds 1 zinc ion per subunit.</text>
</comment>
<dbReference type="SUPFAM" id="SSF49329">
    <property type="entry name" value="Cu,Zn superoxide dismutase-like"/>
    <property type="match status" value="1"/>
</dbReference>
<evidence type="ECO:0000256" key="1">
    <source>
        <dbReference type="ARBA" id="ARBA00010457"/>
    </source>
</evidence>
<comment type="function">
    <text evidence="2">Destroys radicals which are normally produced within the cells and which are toxic to biological systems.</text>
</comment>
<dbReference type="NCBIfam" id="NF007628">
    <property type="entry name" value="PRK10290.1"/>
    <property type="match status" value="1"/>
</dbReference>
<dbReference type="Proteomes" id="UP000253846">
    <property type="component" value="Unassembled WGS sequence"/>
</dbReference>
<evidence type="ECO:0000259" key="4">
    <source>
        <dbReference type="Pfam" id="PF00080"/>
    </source>
</evidence>
<dbReference type="EMBL" id="UFTD01000002">
    <property type="protein sequence ID" value="SSZ40787.1"/>
    <property type="molecule type" value="Genomic_DNA"/>
</dbReference>
<evidence type="ECO:0000256" key="3">
    <source>
        <dbReference type="SAM" id="SignalP"/>
    </source>
</evidence>
<dbReference type="GO" id="GO:0004784">
    <property type="term" value="F:superoxide dismutase activity"/>
    <property type="evidence" value="ECO:0007669"/>
    <property type="project" value="UniProtKB-EC"/>
</dbReference>
<feature type="chain" id="PRO_5016423473" description="Superoxide dismutase [Cu-Zn]" evidence="3">
    <location>
        <begin position="24"/>
        <end position="175"/>
    </location>
</feature>
<name>A0A336NF31_BARGR</name>